<evidence type="ECO:0000259" key="1">
    <source>
        <dbReference type="Pfam" id="PF13610"/>
    </source>
</evidence>
<dbReference type="EMBL" id="AHFG01000093">
    <property type="protein sequence ID" value="EJR62429.1"/>
    <property type="molecule type" value="Genomic_DNA"/>
</dbReference>
<protein>
    <recommendedName>
        <fullName evidence="1">DDE domain-containing protein</fullName>
    </recommendedName>
</protein>
<sequence>MYLYLTIDSKGNTFVFYLSCKRDAKAAKRFLERTLASCHITKPCLITADVGKFSLVVIRELKDESVYHTVHHFV</sequence>
<dbReference type="InterPro" id="IPR032874">
    <property type="entry name" value="DDE_dom"/>
</dbReference>
<accession>A0A9W5KR50</accession>
<comment type="caution">
    <text evidence="2">The sequence shown here is derived from an EMBL/GenBank/DDBJ whole genome shotgun (WGS) entry which is preliminary data.</text>
</comment>
<gene>
    <name evidence="2" type="ORF">IK5_05930</name>
</gene>
<dbReference type="Pfam" id="PF13610">
    <property type="entry name" value="DDE_Tnp_IS240"/>
    <property type="match status" value="1"/>
</dbReference>
<dbReference type="AlphaFoldDB" id="A0A9W5KR50"/>
<proteinExistence type="predicted"/>
<organism evidence="2 3">
    <name type="scientific">Bacillus cereus VD154</name>
    <dbReference type="NCBI Taxonomy" id="1053238"/>
    <lineage>
        <taxon>Bacteria</taxon>
        <taxon>Bacillati</taxon>
        <taxon>Bacillota</taxon>
        <taxon>Bacilli</taxon>
        <taxon>Bacillales</taxon>
        <taxon>Bacillaceae</taxon>
        <taxon>Bacillus</taxon>
        <taxon>Bacillus cereus group</taxon>
    </lineage>
</organism>
<feature type="domain" description="DDE" evidence="1">
    <location>
        <begin position="1"/>
        <end position="70"/>
    </location>
</feature>
<evidence type="ECO:0000313" key="3">
    <source>
        <dbReference type="Proteomes" id="UP000006967"/>
    </source>
</evidence>
<name>A0A9W5KR50_BACCE</name>
<dbReference type="Proteomes" id="UP000006967">
    <property type="component" value="Unassembled WGS sequence"/>
</dbReference>
<evidence type="ECO:0000313" key="2">
    <source>
        <dbReference type="EMBL" id="EJR62429.1"/>
    </source>
</evidence>
<reference evidence="2 3" key="1">
    <citation type="submission" date="2012-04" db="EMBL/GenBank/DDBJ databases">
        <title>The Genome Sequence of Bacillus cereus VD154.</title>
        <authorList>
            <consortium name="The Broad Institute Genome Sequencing Platform"/>
            <consortium name="The Broad Institute Genome Sequencing Center for Infectious Disease"/>
            <person name="Feldgarden M."/>
            <person name="Van der Auwera G.A."/>
            <person name="Mahillon J."/>
            <person name="Duprez V."/>
            <person name="Timmery S."/>
            <person name="Mattelet C."/>
            <person name="Dierick K."/>
            <person name="Sun M."/>
            <person name="Yu Z."/>
            <person name="Zhu L."/>
            <person name="Hu X."/>
            <person name="Shank E.B."/>
            <person name="Swiecicka I."/>
            <person name="Hansen B.M."/>
            <person name="Andrup L."/>
            <person name="Young S.K."/>
            <person name="Zeng Q."/>
            <person name="Gargeya S."/>
            <person name="Fitzgerald M."/>
            <person name="Haas B."/>
            <person name="Abouelleil A."/>
            <person name="Alvarado L."/>
            <person name="Arachchi H.M."/>
            <person name="Berlin A."/>
            <person name="Chapman S.B."/>
            <person name="Goldberg J."/>
            <person name="Griggs A."/>
            <person name="Gujja S."/>
            <person name="Hansen M."/>
            <person name="Howarth C."/>
            <person name="Imamovic A."/>
            <person name="Larimer J."/>
            <person name="McCowen C."/>
            <person name="Montmayeur A."/>
            <person name="Murphy C."/>
            <person name="Neiman D."/>
            <person name="Pearson M."/>
            <person name="Priest M."/>
            <person name="Roberts A."/>
            <person name="Saif S."/>
            <person name="Shea T."/>
            <person name="Sisk P."/>
            <person name="Sykes S."/>
            <person name="Wortman J."/>
            <person name="Nusbaum C."/>
            <person name="Birren B."/>
        </authorList>
    </citation>
    <scope>NUCLEOTIDE SEQUENCE [LARGE SCALE GENOMIC DNA]</scope>
    <source>
        <strain evidence="2 3">VD154</strain>
    </source>
</reference>